<evidence type="ECO:0000256" key="7">
    <source>
        <dbReference type="ARBA" id="ARBA00023033"/>
    </source>
</evidence>
<evidence type="ECO:0000256" key="9">
    <source>
        <dbReference type="RuleBase" id="RU000461"/>
    </source>
</evidence>
<accession>A0A9Q0VP73</accession>
<protein>
    <recommendedName>
        <fullName evidence="12">Cytochrome P450</fullName>
    </recommendedName>
</protein>
<dbReference type="OrthoDB" id="1470350at2759"/>
<organism evidence="10 11">
    <name type="scientific">Salix viminalis</name>
    <name type="common">Common osier</name>
    <name type="synonym">Basket willow</name>
    <dbReference type="NCBI Taxonomy" id="40686"/>
    <lineage>
        <taxon>Eukaryota</taxon>
        <taxon>Viridiplantae</taxon>
        <taxon>Streptophyta</taxon>
        <taxon>Embryophyta</taxon>
        <taxon>Tracheophyta</taxon>
        <taxon>Spermatophyta</taxon>
        <taxon>Magnoliopsida</taxon>
        <taxon>eudicotyledons</taxon>
        <taxon>Gunneridae</taxon>
        <taxon>Pentapetalae</taxon>
        <taxon>rosids</taxon>
        <taxon>fabids</taxon>
        <taxon>Malpighiales</taxon>
        <taxon>Salicaceae</taxon>
        <taxon>Saliceae</taxon>
        <taxon>Salix</taxon>
    </lineage>
</organism>
<gene>
    <name evidence="10" type="ORF">OIU85_002463</name>
</gene>
<dbReference type="GO" id="GO:0005506">
    <property type="term" value="F:iron ion binding"/>
    <property type="evidence" value="ECO:0007669"/>
    <property type="project" value="InterPro"/>
</dbReference>
<sequence length="376" mass="43937">MNFVITSDPKNVHHILSDNFANYPKGPEYKNMFEPLGDGILNSDSESWREQRRMIQLFMKNSKYRGLVEKTILRKLVRGLFPILDHVSRKEISEIIDMQDVIQRFMYDSICISVLGFDPNCLTIEFPEVTHAKAFDIMGEAVFYRHIVPEFYWKFQKWLQIGEEKKLSGALQIYDQFLYKYISAKREQVLNEKEAADFDLLTAYIRVEMKEHGNSLVWFFWLVGKHPLVENKILEEISAANFLQEKDGKQLRVFSAEEAAIEEDMLPSGHRVRRKMRVLISFYSMGRMEAIWGKDCLEFKPERWISDKGGILHVPPYKFVAFNDGPRSCLGKDVSFIQMKMVASAILWNYHVQVVEDHLVCTRSCCCASNEKWLEG</sequence>
<dbReference type="PANTHER" id="PTHR24296">
    <property type="entry name" value="CYTOCHROME P450"/>
    <property type="match status" value="1"/>
</dbReference>
<evidence type="ECO:0000256" key="3">
    <source>
        <dbReference type="ARBA" id="ARBA00022617"/>
    </source>
</evidence>
<keyword evidence="5 9" id="KW-0560">Oxidoreductase</keyword>
<evidence type="ECO:0000256" key="2">
    <source>
        <dbReference type="ARBA" id="ARBA00010617"/>
    </source>
</evidence>
<comment type="similarity">
    <text evidence="2 9">Belongs to the cytochrome P450 family.</text>
</comment>
<keyword evidence="6 8" id="KW-0408">Iron</keyword>
<keyword evidence="11" id="KW-1185">Reference proteome</keyword>
<evidence type="ECO:0000256" key="4">
    <source>
        <dbReference type="ARBA" id="ARBA00022723"/>
    </source>
</evidence>
<dbReference type="GO" id="GO:0004497">
    <property type="term" value="F:monooxygenase activity"/>
    <property type="evidence" value="ECO:0007669"/>
    <property type="project" value="UniProtKB-KW"/>
</dbReference>
<dbReference type="AlphaFoldDB" id="A0A9Q0VP73"/>
<dbReference type="PRINTS" id="PR00463">
    <property type="entry name" value="EP450I"/>
</dbReference>
<dbReference type="InterPro" id="IPR001128">
    <property type="entry name" value="Cyt_P450"/>
</dbReference>
<keyword evidence="7 9" id="KW-0503">Monooxygenase</keyword>
<dbReference type="Gene3D" id="1.10.630.10">
    <property type="entry name" value="Cytochrome P450"/>
    <property type="match status" value="2"/>
</dbReference>
<dbReference type="Pfam" id="PF00067">
    <property type="entry name" value="p450"/>
    <property type="match status" value="2"/>
</dbReference>
<reference evidence="10" key="2">
    <citation type="journal article" date="2023" name="Int. J. Mol. Sci.">
        <title>De Novo Assembly and Annotation of 11 Diverse Shrub Willow (Salix) Genomes Reveals Novel Gene Organization in Sex-Linked Regions.</title>
        <authorList>
            <person name="Hyden B."/>
            <person name="Feng K."/>
            <person name="Yates T.B."/>
            <person name="Jawdy S."/>
            <person name="Cereghino C."/>
            <person name="Smart L.B."/>
            <person name="Muchero W."/>
        </authorList>
    </citation>
    <scope>NUCLEOTIDE SEQUENCE [LARGE SCALE GENOMIC DNA]</scope>
    <source>
        <tissue evidence="10">Shoot tip</tissue>
    </source>
</reference>
<reference evidence="10" key="1">
    <citation type="submission" date="2022-11" db="EMBL/GenBank/DDBJ databases">
        <authorList>
            <person name="Hyden B.L."/>
            <person name="Feng K."/>
            <person name="Yates T."/>
            <person name="Jawdy S."/>
            <person name="Smart L.B."/>
            <person name="Muchero W."/>
        </authorList>
    </citation>
    <scope>NUCLEOTIDE SEQUENCE</scope>
    <source>
        <tissue evidence="10">Shoot tip</tissue>
    </source>
</reference>
<evidence type="ECO:0008006" key="12">
    <source>
        <dbReference type="Google" id="ProtNLM"/>
    </source>
</evidence>
<comment type="caution">
    <text evidence="10">The sequence shown here is derived from an EMBL/GenBank/DDBJ whole genome shotgun (WGS) entry which is preliminary data.</text>
</comment>
<proteinExistence type="inferred from homology"/>
<dbReference type="SUPFAM" id="SSF48264">
    <property type="entry name" value="Cytochrome P450"/>
    <property type="match status" value="1"/>
</dbReference>
<feature type="binding site" description="axial binding residue" evidence="8">
    <location>
        <position position="329"/>
    </location>
    <ligand>
        <name>heme</name>
        <dbReference type="ChEBI" id="CHEBI:30413"/>
    </ligand>
    <ligandPart>
        <name>Fe</name>
        <dbReference type="ChEBI" id="CHEBI:18248"/>
    </ligandPart>
</feature>
<evidence type="ECO:0000256" key="8">
    <source>
        <dbReference type="PIRSR" id="PIRSR602401-1"/>
    </source>
</evidence>
<dbReference type="Proteomes" id="UP001151529">
    <property type="component" value="Chromosome 16"/>
</dbReference>
<evidence type="ECO:0000313" key="10">
    <source>
        <dbReference type="EMBL" id="KAJ6752043.1"/>
    </source>
</evidence>
<dbReference type="InterPro" id="IPR002401">
    <property type="entry name" value="Cyt_P450_E_grp-I"/>
</dbReference>
<comment type="cofactor">
    <cofactor evidence="1 8">
        <name>heme</name>
        <dbReference type="ChEBI" id="CHEBI:30413"/>
    </cofactor>
</comment>
<keyword evidence="3 8" id="KW-0349">Heme</keyword>
<evidence type="ECO:0000256" key="6">
    <source>
        <dbReference type="ARBA" id="ARBA00023004"/>
    </source>
</evidence>
<keyword evidence="4 8" id="KW-0479">Metal-binding</keyword>
<evidence type="ECO:0000256" key="1">
    <source>
        <dbReference type="ARBA" id="ARBA00001971"/>
    </source>
</evidence>
<dbReference type="GO" id="GO:0016705">
    <property type="term" value="F:oxidoreductase activity, acting on paired donors, with incorporation or reduction of molecular oxygen"/>
    <property type="evidence" value="ECO:0007669"/>
    <property type="project" value="InterPro"/>
</dbReference>
<evidence type="ECO:0000256" key="5">
    <source>
        <dbReference type="ARBA" id="ARBA00023002"/>
    </source>
</evidence>
<dbReference type="InterPro" id="IPR017972">
    <property type="entry name" value="Cyt_P450_CS"/>
</dbReference>
<evidence type="ECO:0000313" key="11">
    <source>
        <dbReference type="Proteomes" id="UP001151529"/>
    </source>
</evidence>
<dbReference type="EMBL" id="JAPFFL010000001">
    <property type="protein sequence ID" value="KAJ6752043.1"/>
    <property type="molecule type" value="Genomic_DNA"/>
</dbReference>
<dbReference type="CDD" id="cd11064">
    <property type="entry name" value="CYP86A"/>
    <property type="match status" value="1"/>
</dbReference>
<dbReference type="GO" id="GO:0006629">
    <property type="term" value="P:lipid metabolic process"/>
    <property type="evidence" value="ECO:0007669"/>
    <property type="project" value="UniProtKB-ARBA"/>
</dbReference>
<dbReference type="PROSITE" id="PS00086">
    <property type="entry name" value="CYTOCHROME_P450"/>
    <property type="match status" value="1"/>
</dbReference>
<dbReference type="GO" id="GO:0020037">
    <property type="term" value="F:heme binding"/>
    <property type="evidence" value="ECO:0007669"/>
    <property type="project" value="InterPro"/>
</dbReference>
<name>A0A9Q0VP73_SALVM</name>
<dbReference type="InterPro" id="IPR036396">
    <property type="entry name" value="Cyt_P450_sf"/>
</dbReference>